<evidence type="ECO:0000313" key="2">
    <source>
        <dbReference type="EMBL" id="RHK53297.1"/>
    </source>
</evidence>
<keyword evidence="1" id="KW-0812">Transmembrane</keyword>
<dbReference type="RefSeq" id="WP_118354387.1">
    <property type="nucleotide sequence ID" value="NZ_CAJLAM010000014.1"/>
</dbReference>
<dbReference type="OrthoDB" id="1078822at2"/>
<dbReference type="Proteomes" id="UP000286598">
    <property type="component" value="Unassembled WGS sequence"/>
</dbReference>
<proteinExistence type="predicted"/>
<dbReference type="AlphaFoldDB" id="A0A3R6JEW4"/>
<accession>A0A3R6JEW4</accession>
<keyword evidence="3" id="KW-1185">Reference proteome</keyword>
<keyword evidence="1" id="KW-0472">Membrane</keyword>
<protein>
    <submittedName>
        <fullName evidence="2">Zinc ribbon domain-containing protein</fullName>
    </submittedName>
</protein>
<keyword evidence="1" id="KW-1133">Transmembrane helix</keyword>
<sequence>MAIIKCPECNQEISDKAPVCPSCGVPIAGHVTTCSQCGFTYFNSNAECPQCHHKTTVDNTTMCGDESDCKVNQKASGLRNNRIVIAVVSLVVVVLGAVLYAFYRNAQSDKEESAYEFALSSNDPQVLQNYLNTYTDAPEAHRDSISAHLEYFAQLDRDWTNVVVSGSKSDFQRYIEQHPNSPFCQVAQHKIDSIDWSRADAANTLEAVQLYLEQHPDGEHFDEATDKMKMLNANTVTPEDKILVGTVFDGLFQSLNNRDENGLMNSFSPLIAKFLGKANATRSDVVTFMHKIYKSDVASMNWMSLEDYAITKKEVGDQQYEYTVVFSGLQKVEHTDNSSSETRFRFNAKVNPDGRITELNMTKILE</sequence>
<dbReference type="EMBL" id="QRNO01000001">
    <property type="protein sequence ID" value="RHK53297.1"/>
    <property type="molecule type" value="Genomic_DNA"/>
</dbReference>
<feature type="transmembrane region" description="Helical" evidence="1">
    <location>
        <begin position="83"/>
        <end position="103"/>
    </location>
</feature>
<reference evidence="2 3" key="1">
    <citation type="submission" date="2018-08" db="EMBL/GenBank/DDBJ databases">
        <title>A genome reference for cultivated species of the human gut microbiota.</title>
        <authorList>
            <person name="Zou Y."/>
            <person name="Xue W."/>
            <person name="Luo G."/>
        </authorList>
    </citation>
    <scope>NUCLEOTIDE SEQUENCE [LARGE SCALE GENOMIC DNA]</scope>
    <source>
        <strain evidence="2 3">AF42-9</strain>
    </source>
</reference>
<evidence type="ECO:0000313" key="3">
    <source>
        <dbReference type="Proteomes" id="UP000286598"/>
    </source>
</evidence>
<gene>
    <name evidence="2" type="ORF">DW060_00240</name>
</gene>
<comment type="caution">
    <text evidence="2">The sequence shown here is derived from an EMBL/GenBank/DDBJ whole genome shotgun (WGS) entry which is preliminary data.</text>
</comment>
<name>A0A3R6JEW4_9BACT</name>
<evidence type="ECO:0000256" key="1">
    <source>
        <dbReference type="SAM" id="Phobius"/>
    </source>
</evidence>
<organism evidence="2 3">
    <name type="scientific">Leyella stercorea</name>
    <dbReference type="NCBI Taxonomy" id="363265"/>
    <lineage>
        <taxon>Bacteria</taxon>
        <taxon>Pseudomonadati</taxon>
        <taxon>Bacteroidota</taxon>
        <taxon>Bacteroidia</taxon>
        <taxon>Bacteroidales</taxon>
        <taxon>Prevotellaceae</taxon>
        <taxon>Leyella</taxon>
    </lineage>
</organism>